<dbReference type="InterPro" id="IPR032710">
    <property type="entry name" value="NTF2-like_dom_sf"/>
</dbReference>
<name>V5X6X8_MYCNE</name>
<dbReference type="eggNOG" id="ENOG5032S3R">
    <property type="taxonomic scope" value="Bacteria"/>
</dbReference>
<accession>V5X6X8</accession>
<proteinExistence type="predicted"/>
<dbReference type="EMBL" id="CP006936">
    <property type="protein sequence ID" value="AHC23441.1"/>
    <property type="molecule type" value="Genomic_DNA"/>
</dbReference>
<dbReference type="AlphaFoldDB" id="V5X6X8"/>
<gene>
    <name evidence="1" type="ORF">D174_02005</name>
</gene>
<dbReference type="RefSeq" id="WP_019512301.1">
    <property type="nucleotide sequence ID" value="NC_023036.2"/>
</dbReference>
<dbReference type="SUPFAM" id="SSF54427">
    <property type="entry name" value="NTF2-like"/>
    <property type="match status" value="1"/>
</dbReference>
<organism evidence="1 2">
    <name type="scientific">Mycolicibacterium neoaurum VKM Ac-1815D</name>
    <dbReference type="NCBI Taxonomy" id="700508"/>
    <lineage>
        <taxon>Bacteria</taxon>
        <taxon>Bacillati</taxon>
        <taxon>Actinomycetota</taxon>
        <taxon>Actinomycetes</taxon>
        <taxon>Mycobacteriales</taxon>
        <taxon>Mycobacteriaceae</taxon>
        <taxon>Mycolicibacterium</taxon>
    </lineage>
</organism>
<dbReference type="HOGENOM" id="CLU_1785495_0_0_11"/>
<protein>
    <recommendedName>
        <fullName evidence="3">Nuclear transport factor 2 family protein</fullName>
    </recommendedName>
</protein>
<evidence type="ECO:0000313" key="2">
    <source>
        <dbReference type="Proteomes" id="UP000018763"/>
    </source>
</evidence>
<sequence>MTAPSTGNTASTGYTPSPTDVAGVLAWFENFDALAVAKDVEAMADQAMFPLNEVSDGKAESYDRARYIAQMTSELGGSEQVDMVSVRTPTFLNENLVFVVTDATITVGDSSQQVRYGDLLVKCAGDWKFQTMVQGGWTDF</sequence>
<dbReference type="KEGG" id="mne:D174_02005"/>
<dbReference type="GeneID" id="43448295"/>
<dbReference type="Proteomes" id="UP000018763">
    <property type="component" value="Chromosome"/>
</dbReference>
<reference evidence="1 2" key="1">
    <citation type="journal article" date="2014" name="Genome Announc.">
        <title>Complete Genome Sequence of Sterol-Transforming Mycobacterium neoaurum Strain VKM Ac-1815D.</title>
        <authorList>
            <person name="Shtratnikova V.Y."/>
            <person name="Bragin E.Y."/>
            <person name="Dovbnya D.V."/>
            <person name="Pekov Y.A."/>
            <person name="Schelkunov M.I."/>
            <person name="Strizhov N."/>
            <person name="Ivashina T.V."/>
            <person name="Ashapkin V.V."/>
            <person name="Donova M.V."/>
        </authorList>
    </citation>
    <scope>NUCLEOTIDE SEQUENCE [LARGE SCALE GENOMIC DNA]</scope>
    <source>
        <strain evidence="1 2">VKM Ac-1815D</strain>
    </source>
</reference>
<keyword evidence="2" id="KW-1185">Reference proteome</keyword>
<evidence type="ECO:0008006" key="3">
    <source>
        <dbReference type="Google" id="ProtNLM"/>
    </source>
</evidence>
<evidence type="ECO:0000313" key="1">
    <source>
        <dbReference type="EMBL" id="AHC23441.1"/>
    </source>
</evidence>